<comment type="similarity">
    <text evidence="5">Belongs to the cyclophilin-type PPIase family. PPIL2 subfamily.</text>
</comment>
<dbReference type="InterPro" id="IPR003613">
    <property type="entry name" value="Ubox_domain"/>
</dbReference>
<comment type="catalytic activity">
    <reaction evidence="2">
        <text>[protein]-peptidylproline (omega=180) = [protein]-peptidylproline (omega=0)</text>
        <dbReference type="Rhea" id="RHEA:16237"/>
        <dbReference type="Rhea" id="RHEA-COMP:10747"/>
        <dbReference type="Rhea" id="RHEA-COMP:10748"/>
        <dbReference type="ChEBI" id="CHEBI:83833"/>
        <dbReference type="ChEBI" id="CHEBI:83834"/>
        <dbReference type="EC" id="5.2.1.8"/>
    </reaction>
</comment>
<comment type="caution">
    <text evidence="20">The sequence shown here is derived from an EMBL/GenBank/DDBJ whole genome shotgun (WGS) entry which is preliminary data.</text>
</comment>
<comment type="subcellular location">
    <subcellularLocation>
        <location evidence="4">Nucleus</location>
    </subcellularLocation>
</comment>
<feature type="compositionally biased region" description="Gly residues" evidence="17">
    <location>
        <begin position="555"/>
        <end position="564"/>
    </location>
</feature>
<dbReference type="EC" id="5.2.1.8" evidence="7"/>
<dbReference type="GO" id="GO:0006457">
    <property type="term" value="P:protein folding"/>
    <property type="evidence" value="ECO:0007669"/>
    <property type="project" value="InterPro"/>
</dbReference>
<dbReference type="CDD" id="cd01923">
    <property type="entry name" value="cyclophilin_RING"/>
    <property type="match status" value="1"/>
</dbReference>
<dbReference type="Gene3D" id="2.40.100.10">
    <property type="entry name" value="Cyclophilin-like"/>
    <property type="match status" value="1"/>
</dbReference>
<evidence type="ECO:0000313" key="20">
    <source>
        <dbReference type="EMBL" id="KAL1584229.1"/>
    </source>
</evidence>
<dbReference type="RefSeq" id="XP_069227335.1">
    <property type="nucleotide sequence ID" value="XM_069375346.1"/>
</dbReference>
<feature type="compositionally biased region" description="Basic and acidic residues" evidence="17">
    <location>
        <begin position="473"/>
        <end position="495"/>
    </location>
</feature>
<dbReference type="Gene3D" id="3.30.40.10">
    <property type="entry name" value="Zinc/RING finger domain, C3HC4 (zinc finger)"/>
    <property type="match status" value="1"/>
</dbReference>
<evidence type="ECO:0000256" key="4">
    <source>
        <dbReference type="ARBA" id="ARBA00004123"/>
    </source>
</evidence>
<keyword evidence="9" id="KW-0808">Transferase</keyword>
<dbReference type="PROSITE" id="PS00170">
    <property type="entry name" value="CSA_PPIASE_1"/>
    <property type="match status" value="1"/>
</dbReference>
<feature type="compositionally biased region" description="Basic and acidic residues" evidence="17">
    <location>
        <begin position="523"/>
        <end position="532"/>
    </location>
</feature>
<organism evidence="20 21">
    <name type="scientific">Cladosporium halotolerans</name>
    <dbReference type="NCBI Taxonomy" id="1052096"/>
    <lineage>
        <taxon>Eukaryota</taxon>
        <taxon>Fungi</taxon>
        <taxon>Dikarya</taxon>
        <taxon>Ascomycota</taxon>
        <taxon>Pezizomycotina</taxon>
        <taxon>Dothideomycetes</taxon>
        <taxon>Dothideomycetidae</taxon>
        <taxon>Cladosporiales</taxon>
        <taxon>Cladosporiaceae</taxon>
        <taxon>Cladosporium</taxon>
    </lineage>
</organism>
<keyword evidence="13" id="KW-0539">Nucleus</keyword>
<feature type="compositionally biased region" description="Polar residues" evidence="17">
    <location>
        <begin position="230"/>
        <end position="240"/>
    </location>
</feature>
<evidence type="ECO:0000259" key="19">
    <source>
        <dbReference type="PROSITE" id="PS51698"/>
    </source>
</evidence>
<name>A0AB34KGI1_9PEZI</name>
<dbReference type="FunFam" id="3.30.40.10:FF:000079">
    <property type="entry name" value="Peptidyl-prolyl cis-trans isomerase 2"/>
    <property type="match status" value="1"/>
</dbReference>
<evidence type="ECO:0000259" key="18">
    <source>
        <dbReference type="PROSITE" id="PS50072"/>
    </source>
</evidence>
<evidence type="ECO:0000256" key="1">
    <source>
        <dbReference type="ARBA" id="ARBA00000900"/>
    </source>
</evidence>
<keyword evidence="12" id="KW-0413">Isomerase</keyword>
<dbReference type="GO" id="GO:0061630">
    <property type="term" value="F:ubiquitin protein ligase activity"/>
    <property type="evidence" value="ECO:0007669"/>
    <property type="project" value="UniProtKB-EC"/>
</dbReference>
<evidence type="ECO:0000313" key="21">
    <source>
        <dbReference type="Proteomes" id="UP000803884"/>
    </source>
</evidence>
<accession>A0AB34KGI1</accession>
<protein>
    <recommendedName>
        <fullName evidence="8">Peptidyl-prolyl cis-trans isomerase-like 2</fullName>
        <ecNumber evidence="6">2.3.2.27</ecNumber>
        <ecNumber evidence="7">5.2.1.8</ecNumber>
    </recommendedName>
    <alternativeName>
        <fullName evidence="14">Cyclophilin-60</fullName>
    </alternativeName>
    <alternativeName>
        <fullName evidence="15">Cyclophilin-like protein Cyp-60</fullName>
    </alternativeName>
    <alternativeName>
        <fullName evidence="16">RING-type E3 ubiquitin transferase isomerase-like 2</fullName>
    </alternativeName>
</protein>
<dbReference type="PRINTS" id="PR00153">
    <property type="entry name" value="CSAPPISMRASE"/>
</dbReference>
<sequence length="564" mass="61897">MGKGTDKLYITHSEWSSEDAFGASAGANARRSGVAGASFKRLPFNFCAVSLQPFEHPVCTAEGTIFDLTNILPWIKKHGTNPVNGEPIKSSDLIKLNFAKNDDGEYVDPVTFKVFTDNTHIVALRNTGNVFAWDTVERLNIKGKNWKDLVTDEDFARKDIITLQDPQNVASRDLSQFKYLQEGTSTLTPEQEAERSAGIKGQNLGSAAKILKAKEAVAKRREDREKAASGSATPIEQQALANARKAASDVAKHRTTKPTPYNAAQHTSGAAAASFTSTGLTPNTSNDRAILSDEEYMLKPRRVKHTGYASLRTTHGSMNLALYPEFAPKAVWNFLALARKGAYNGVAFHRNIRNFMLQGGDPSGTGRGGQSCWGKPFADELEGPQTHDGRGVLSMANKGKDTNTSQFFLTYRATPHLDRKHTVFGRVMEGLETLKRLEAVPVDDKDRPLERCAIEEVIVFVDPFEEFLKERSETEAAEARKEALRREGGAEDERTTWTGKRIRADGKVEESSGGGGVGKYLRKAAEEAKNGGEDEIVGEWEEPEPEPPSKKRKGGGGFGNFDAW</sequence>
<dbReference type="InterPro" id="IPR026951">
    <property type="entry name" value="PPIL2_U-box_dom"/>
</dbReference>
<dbReference type="EMBL" id="JAAQHG020000027">
    <property type="protein sequence ID" value="KAL1584229.1"/>
    <property type="molecule type" value="Genomic_DNA"/>
</dbReference>
<feature type="region of interest" description="Disordered" evidence="17">
    <location>
        <begin position="215"/>
        <end position="288"/>
    </location>
</feature>
<comment type="function">
    <text evidence="3">May catalyze the cis-trans isomerization of proline imidic peptide bonds in oligopeptides thereby assisting the folding of proteins. May also function as a chaperone, playing a role in intracellular transport of proteins. May also have a protein ubiquitin ligase activity acting as an E3 ubiquitin protein ligase or as a ubiquitin-ubiquitin ligase promoting elongation of ubiquitin chains on proteins.</text>
</comment>
<evidence type="ECO:0000256" key="15">
    <source>
        <dbReference type="ARBA" id="ARBA00030942"/>
    </source>
</evidence>
<dbReference type="SUPFAM" id="SSF57850">
    <property type="entry name" value="RING/U-box"/>
    <property type="match status" value="1"/>
</dbReference>
<keyword evidence="21" id="KW-1185">Reference proteome</keyword>
<feature type="domain" description="PPIase cyclophilin-type" evidence="18">
    <location>
        <begin position="305"/>
        <end position="459"/>
    </location>
</feature>
<evidence type="ECO:0000256" key="8">
    <source>
        <dbReference type="ARBA" id="ARBA00020592"/>
    </source>
</evidence>
<evidence type="ECO:0000256" key="12">
    <source>
        <dbReference type="ARBA" id="ARBA00023235"/>
    </source>
</evidence>
<dbReference type="SMART" id="SM00504">
    <property type="entry name" value="Ubox"/>
    <property type="match status" value="1"/>
</dbReference>
<reference evidence="20 21" key="1">
    <citation type="journal article" date="2020" name="Microbiol. Resour. Announc.">
        <title>Draft Genome Sequence of a Cladosporium Species Isolated from the Mesophotic Ascidian Didemnum maculosum.</title>
        <authorList>
            <person name="Gioti A."/>
            <person name="Siaperas R."/>
            <person name="Nikolaivits E."/>
            <person name="Le Goff G."/>
            <person name="Ouazzani J."/>
            <person name="Kotoulas G."/>
            <person name="Topakas E."/>
        </authorList>
    </citation>
    <scope>NUCLEOTIDE SEQUENCE [LARGE SCALE GENOMIC DNA]</scope>
    <source>
        <strain evidence="20 21">TM138-S3</strain>
    </source>
</reference>
<evidence type="ECO:0000256" key="9">
    <source>
        <dbReference type="ARBA" id="ARBA00022679"/>
    </source>
</evidence>
<gene>
    <name evidence="20" type="ORF">WHR41_06741</name>
</gene>
<dbReference type="GO" id="GO:0003755">
    <property type="term" value="F:peptidyl-prolyl cis-trans isomerase activity"/>
    <property type="evidence" value="ECO:0007669"/>
    <property type="project" value="UniProtKB-KW"/>
</dbReference>
<feature type="domain" description="U-box" evidence="19">
    <location>
        <begin position="40"/>
        <end position="113"/>
    </location>
</feature>
<dbReference type="PROSITE" id="PS51698">
    <property type="entry name" value="U_BOX"/>
    <property type="match status" value="1"/>
</dbReference>
<keyword evidence="10" id="KW-0833">Ubl conjugation pathway</keyword>
<feature type="compositionally biased region" description="Low complexity" evidence="17">
    <location>
        <begin position="263"/>
        <end position="281"/>
    </location>
</feature>
<dbReference type="Proteomes" id="UP000803884">
    <property type="component" value="Unassembled WGS sequence"/>
</dbReference>
<feature type="compositionally biased region" description="Basic and acidic residues" evidence="17">
    <location>
        <begin position="215"/>
        <end position="227"/>
    </location>
</feature>
<dbReference type="InterPro" id="IPR002130">
    <property type="entry name" value="Cyclophilin-type_PPIase_dom"/>
</dbReference>
<dbReference type="InterPro" id="IPR020892">
    <property type="entry name" value="Cyclophilin-type_PPIase_CS"/>
</dbReference>
<evidence type="ECO:0000256" key="11">
    <source>
        <dbReference type="ARBA" id="ARBA00023110"/>
    </source>
</evidence>
<feature type="compositionally biased region" description="Acidic residues" evidence="17">
    <location>
        <begin position="533"/>
        <end position="545"/>
    </location>
</feature>
<dbReference type="GO" id="GO:0000209">
    <property type="term" value="P:protein polyubiquitination"/>
    <property type="evidence" value="ECO:0007669"/>
    <property type="project" value="TreeGrafter"/>
</dbReference>
<dbReference type="PANTHER" id="PTHR45625:SF1">
    <property type="entry name" value="RING-TYPE E3 UBIQUITIN-PROTEIN LIGASE PPIL2"/>
    <property type="match status" value="1"/>
</dbReference>
<evidence type="ECO:0000256" key="10">
    <source>
        <dbReference type="ARBA" id="ARBA00022786"/>
    </source>
</evidence>
<evidence type="ECO:0000256" key="2">
    <source>
        <dbReference type="ARBA" id="ARBA00000971"/>
    </source>
</evidence>
<proteinExistence type="inferred from homology"/>
<evidence type="ECO:0000256" key="6">
    <source>
        <dbReference type="ARBA" id="ARBA00012483"/>
    </source>
</evidence>
<dbReference type="InterPro" id="IPR044666">
    <property type="entry name" value="Cyclophilin_A-like"/>
</dbReference>
<dbReference type="AlphaFoldDB" id="A0AB34KGI1"/>
<evidence type="ECO:0000256" key="7">
    <source>
        <dbReference type="ARBA" id="ARBA00013194"/>
    </source>
</evidence>
<keyword evidence="11" id="KW-0697">Rotamase</keyword>
<dbReference type="EC" id="2.3.2.27" evidence="6"/>
<dbReference type="InterPro" id="IPR013083">
    <property type="entry name" value="Znf_RING/FYVE/PHD"/>
</dbReference>
<comment type="catalytic activity">
    <reaction evidence="1">
        <text>S-ubiquitinyl-[E2 ubiquitin-conjugating enzyme]-L-cysteine + [acceptor protein]-L-lysine = [E2 ubiquitin-conjugating enzyme]-L-cysteine + N(6)-ubiquitinyl-[acceptor protein]-L-lysine.</text>
        <dbReference type="EC" id="2.3.2.27"/>
    </reaction>
</comment>
<evidence type="ECO:0000256" key="5">
    <source>
        <dbReference type="ARBA" id="ARBA00007930"/>
    </source>
</evidence>
<dbReference type="Pfam" id="PF00160">
    <property type="entry name" value="Pro_isomerase"/>
    <property type="match status" value="1"/>
</dbReference>
<dbReference type="SUPFAM" id="SSF50891">
    <property type="entry name" value="Cyclophilin-like"/>
    <property type="match status" value="1"/>
</dbReference>
<dbReference type="GeneID" id="96008184"/>
<evidence type="ECO:0000256" key="3">
    <source>
        <dbReference type="ARBA" id="ARBA00003697"/>
    </source>
</evidence>
<evidence type="ECO:0000256" key="17">
    <source>
        <dbReference type="SAM" id="MobiDB-lite"/>
    </source>
</evidence>
<evidence type="ECO:0000256" key="14">
    <source>
        <dbReference type="ARBA" id="ARBA00030661"/>
    </source>
</evidence>
<evidence type="ECO:0000256" key="16">
    <source>
        <dbReference type="ARBA" id="ARBA00033051"/>
    </source>
</evidence>
<dbReference type="InterPro" id="IPR029000">
    <property type="entry name" value="Cyclophilin-like_dom_sf"/>
</dbReference>
<dbReference type="CDD" id="cd16663">
    <property type="entry name" value="RING-Ubox_PPIL2"/>
    <property type="match status" value="1"/>
</dbReference>
<dbReference type="FunFam" id="2.40.100.10:FF:000014">
    <property type="entry name" value="Peptidyl-prolyl cis-trans isomerase cyp65"/>
    <property type="match status" value="1"/>
</dbReference>
<dbReference type="PANTHER" id="PTHR45625">
    <property type="entry name" value="PEPTIDYL-PROLYL CIS-TRANS ISOMERASE-RELATED"/>
    <property type="match status" value="1"/>
</dbReference>
<dbReference type="PROSITE" id="PS50072">
    <property type="entry name" value="CSA_PPIASE_2"/>
    <property type="match status" value="1"/>
</dbReference>
<feature type="region of interest" description="Disordered" evidence="17">
    <location>
        <begin position="473"/>
        <end position="564"/>
    </location>
</feature>
<evidence type="ECO:0000256" key="13">
    <source>
        <dbReference type="ARBA" id="ARBA00023242"/>
    </source>
</evidence>
<dbReference type="GO" id="GO:0071013">
    <property type="term" value="C:catalytic step 2 spliceosome"/>
    <property type="evidence" value="ECO:0007669"/>
    <property type="project" value="TreeGrafter"/>
</dbReference>